<gene>
    <name evidence="8 11" type="primary">bamA</name>
    <name evidence="11" type="ORF">GCM10007939_05050</name>
</gene>
<feature type="domain" description="POTRA" evidence="10">
    <location>
        <begin position="48"/>
        <end position="115"/>
    </location>
</feature>
<comment type="subunit">
    <text evidence="8">Part of the Bam complex.</text>
</comment>
<dbReference type="HAMAP" id="MF_01430">
    <property type="entry name" value="OM_assembly_BamA"/>
    <property type="match status" value="1"/>
</dbReference>
<evidence type="ECO:0000256" key="4">
    <source>
        <dbReference type="ARBA" id="ARBA00022729"/>
    </source>
</evidence>
<evidence type="ECO:0000256" key="1">
    <source>
        <dbReference type="ARBA" id="ARBA00004370"/>
    </source>
</evidence>
<comment type="caution">
    <text evidence="11">The sequence shown here is derived from an EMBL/GenBank/DDBJ whole genome shotgun (WGS) entry which is preliminary data.</text>
</comment>
<dbReference type="NCBIfam" id="TIGR03303">
    <property type="entry name" value="OM_YaeT"/>
    <property type="match status" value="1"/>
</dbReference>
<proteinExistence type="inferred from homology"/>
<dbReference type="RefSeq" id="WP_284375902.1">
    <property type="nucleotide sequence ID" value="NZ_BSNN01000002.1"/>
</dbReference>
<keyword evidence="12" id="KW-1185">Reference proteome</keyword>
<dbReference type="InterPro" id="IPR039910">
    <property type="entry name" value="D15-like"/>
</dbReference>
<organism evidence="11 12">
    <name type="scientific">Amylibacter marinus</name>
    <dbReference type="NCBI Taxonomy" id="1475483"/>
    <lineage>
        <taxon>Bacteria</taxon>
        <taxon>Pseudomonadati</taxon>
        <taxon>Pseudomonadota</taxon>
        <taxon>Alphaproteobacteria</taxon>
        <taxon>Rhodobacterales</taxon>
        <taxon>Paracoccaceae</taxon>
        <taxon>Amylibacter</taxon>
    </lineage>
</organism>
<evidence type="ECO:0000256" key="6">
    <source>
        <dbReference type="ARBA" id="ARBA00023136"/>
    </source>
</evidence>
<dbReference type="Pfam" id="PF07244">
    <property type="entry name" value="POTRA"/>
    <property type="match status" value="5"/>
</dbReference>
<comment type="subcellular location">
    <subcellularLocation>
        <location evidence="8">Cell outer membrane</location>
    </subcellularLocation>
    <subcellularLocation>
        <location evidence="1">Membrane</location>
    </subcellularLocation>
</comment>
<name>A0ABQ5VSI9_9RHOB</name>
<dbReference type="PANTHER" id="PTHR12815:SF23">
    <property type="entry name" value="OUTER MEMBRANE PROTEIN ASSEMBLY FACTOR BAMA"/>
    <property type="match status" value="1"/>
</dbReference>
<evidence type="ECO:0000256" key="7">
    <source>
        <dbReference type="ARBA" id="ARBA00023237"/>
    </source>
</evidence>
<dbReference type="EMBL" id="BSNN01000002">
    <property type="protein sequence ID" value="GLQ34222.1"/>
    <property type="molecule type" value="Genomic_DNA"/>
</dbReference>
<keyword evidence="3 8" id="KW-0812">Transmembrane</keyword>
<feature type="domain" description="POTRA" evidence="10">
    <location>
        <begin position="370"/>
        <end position="443"/>
    </location>
</feature>
<dbReference type="PIRSF" id="PIRSF006076">
    <property type="entry name" value="OM_assembly_OMP85"/>
    <property type="match status" value="1"/>
</dbReference>
<dbReference type="Gene3D" id="3.10.20.310">
    <property type="entry name" value="membrane protein fhac"/>
    <property type="match status" value="5"/>
</dbReference>
<keyword evidence="6 8" id="KW-0472">Membrane</keyword>
<evidence type="ECO:0000256" key="8">
    <source>
        <dbReference type="HAMAP-Rule" id="MF_01430"/>
    </source>
</evidence>
<feature type="domain" description="POTRA" evidence="10">
    <location>
        <begin position="196"/>
        <end position="284"/>
    </location>
</feature>
<accession>A0ABQ5VSI9</accession>
<sequence>MAYFYAENLKRALAPLRTATLTSSTAVALVLGGIVVSGAGTPVAAQSTTPSSITVVGNQRIASSTILTLANLQTGTRYSAGQLNAAVQRLNASGFFKSVDFTVNGGRITIDVVENPTISRIAFEGNKKLKDDALSALVSSQSRQTYSATRAEQDANEIATAYSVSGRVLATVTPKIIERSDNRVDLVFQVVEGRVTEIENITFTGNRKFSERRLRAAIATKQAGLASGFSGKDTFIEDRLELDKQNLRSFYQNRGYIDFTVNSVSADLTRERDGFLLAFDVTEGQQYYFGDIELVSNETGVDVRAFEKELRVIKSGRPYDPRKLENLLQELDAQLADARFPFVTARPNITRNEESRTLDVVIDLARGQRVFVERIDIEGNSTTLDRVVRSKFELAEGDAFNQREIQKATDRIRATGYFGSVDVQAREGSSPQSAIIDVDVEEQPTGDIGIGGSYSSSDGVVVNLSVEERNFLGRGQTLRLGGTNSSDSKSLDFGFHDPSFLDRNVSAGIDITYNEATPSYIPIETERLIIRPSFGFPVGKYSDLNVAYKFERESIAIQQDDDGVELAASPTIQDDVGELDKSSIILRYNYDRRNSIVAPTGGYQISATQEFAGLGGDAEFSKTSVRFKTFSSLLNEQVVLSAELEGGYLHNFGSGSRVTDRFFLGGGSLRGFDDYGIGPREDGATGTGDPLGGNAFAVARLEASFPVGLPEEYGIFGGVFLDAGSVWELDNTSPSSSVVSLDKDLRVAAGVSIFWETPIGPLRFDFSRPLKHQEGVDVTEDFRFSIQTRF</sequence>
<evidence type="ECO:0000259" key="10">
    <source>
        <dbReference type="PROSITE" id="PS51779"/>
    </source>
</evidence>
<dbReference type="InterPro" id="IPR023707">
    <property type="entry name" value="OM_assembly_BamA"/>
</dbReference>
<keyword evidence="7 8" id="KW-0998">Cell outer membrane</keyword>
<evidence type="ECO:0000313" key="12">
    <source>
        <dbReference type="Proteomes" id="UP001156694"/>
    </source>
</evidence>
<dbReference type="InterPro" id="IPR034746">
    <property type="entry name" value="POTRA"/>
</dbReference>
<dbReference type="Proteomes" id="UP001156694">
    <property type="component" value="Unassembled WGS sequence"/>
</dbReference>
<evidence type="ECO:0000256" key="5">
    <source>
        <dbReference type="ARBA" id="ARBA00022737"/>
    </source>
</evidence>
<reference evidence="12" key="1">
    <citation type="journal article" date="2019" name="Int. J. Syst. Evol. Microbiol.">
        <title>The Global Catalogue of Microorganisms (GCM) 10K type strain sequencing project: providing services to taxonomists for standard genome sequencing and annotation.</title>
        <authorList>
            <consortium name="The Broad Institute Genomics Platform"/>
            <consortium name="The Broad Institute Genome Sequencing Center for Infectious Disease"/>
            <person name="Wu L."/>
            <person name="Ma J."/>
        </authorList>
    </citation>
    <scope>NUCLEOTIDE SEQUENCE [LARGE SCALE GENOMIC DNA]</scope>
    <source>
        <strain evidence="12">NBRC 110140</strain>
    </source>
</reference>
<feature type="domain" description="POTRA" evidence="10">
    <location>
        <begin position="116"/>
        <end position="193"/>
    </location>
</feature>
<keyword evidence="5 8" id="KW-0677">Repeat</keyword>
<dbReference type="PROSITE" id="PS51779">
    <property type="entry name" value="POTRA"/>
    <property type="match status" value="4"/>
</dbReference>
<evidence type="ECO:0000256" key="9">
    <source>
        <dbReference type="NCBIfam" id="TIGR03303"/>
    </source>
</evidence>
<keyword evidence="2 8" id="KW-1134">Transmembrane beta strand</keyword>
<dbReference type="Gene3D" id="2.40.160.50">
    <property type="entry name" value="membrane protein fhac: a member of the omp85/tpsb transporter family"/>
    <property type="match status" value="1"/>
</dbReference>
<dbReference type="InterPro" id="IPR000184">
    <property type="entry name" value="Bac_surfAg_D15"/>
</dbReference>
<evidence type="ECO:0000256" key="2">
    <source>
        <dbReference type="ARBA" id="ARBA00022452"/>
    </source>
</evidence>
<comment type="similarity">
    <text evidence="8">Belongs to the BamA family.</text>
</comment>
<keyword evidence="4 8" id="KW-0732">Signal</keyword>
<evidence type="ECO:0000313" key="11">
    <source>
        <dbReference type="EMBL" id="GLQ34222.1"/>
    </source>
</evidence>
<dbReference type="PANTHER" id="PTHR12815">
    <property type="entry name" value="SORTING AND ASSEMBLY MACHINERY SAMM50 PROTEIN FAMILY MEMBER"/>
    <property type="match status" value="1"/>
</dbReference>
<dbReference type="InterPro" id="IPR010827">
    <property type="entry name" value="BamA/TamA_POTRA"/>
</dbReference>
<comment type="function">
    <text evidence="8">Part of the outer membrane protein assembly complex, which is involved in assembly and insertion of beta-barrel proteins into the outer membrane.</text>
</comment>
<evidence type="ECO:0000256" key="3">
    <source>
        <dbReference type="ARBA" id="ARBA00022692"/>
    </source>
</evidence>
<protein>
    <recommendedName>
        <fullName evidence="8 9">Outer membrane protein assembly factor BamA</fullName>
    </recommendedName>
</protein>
<dbReference type="Pfam" id="PF01103">
    <property type="entry name" value="Omp85"/>
    <property type="match status" value="1"/>
</dbReference>